<keyword evidence="1 4" id="KW-0732">Signal</keyword>
<keyword evidence="2" id="KW-1015">Disulfide bond</keyword>
<feature type="chain" id="PRO_5035176594" description="Spaetzle domain-containing protein" evidence="4">
    <location>
        <begin position="18"/>
        <end position="283"/>
    </location>
</feature>
<evidence type="ECO:0000259" key="5">
    <source>
        <dbReference type="Pfam" id="PF16077"/>
    </source>
</evidence>
<evidence type="ECO:0000256" key="2">
    <source>
        <dbReference type="ARBA" id="ARBA00023157"/>
    </source>
</evidence>
<comment type="caution">
    <text evidence="6">The sequence shown here is derived from an EMBL/GenBank/DDBJ whole genome shotgun (WGS) entry which is preliminary data.</text>
</comment>
<feature type="domain" description="Spaetzle" evidence="5">
    <location>
        <begin position="183"/>
        <end position="280"/>
    </location>
</feature>
<protein>
    <recommendedName>
        <fullName evidence="5">Spaetzle domain-containing protein</fullName>
    </recommendedName>
</protein>
<dbReference type="GO" id="GO:0045087">
    <property type="term" value="P:innate immune response"/>
    <property type="evidence" value="ECO:0007669"/>
    <property type="project" value="TreeGrafter"/>
</dbReference>
<evidence type="ECO:0000256" key="1">
    <source>
        <dbReference type="ARBA" id="ARBA00022729"/>
    </source>
</evidence>
<dbReference type="GO" id="GO:0005121">
    <property type="term" value="F:Toll binding"/>
    <property type="evidence" value="ECO:0007669"/>
    <property type="project" value="TreeGrafter"/>
</dbReference>
<dbReference type="Pfam" id="PF16077">
    <property type="entry name" value="Spaetzle"/>
    <property type="match status" value="1"/>
</dbReference>
<dbReference type="InterPro" id="IPR052444">
    <property type="entry name" value="Spz/Toll_ligand-like"/>
</dbReference>
<keyword evidence="3" id="KW-0325">Glycoprotein</keyword>
<dbReference type="PANTHER" id="PTHR23199:SF16">
    <property type="entry name" value="PROTEIN SPAETZLE 5"/>
    <property type="match status" value="1"/>
</dbReference>
<evidence type="ECO:0000256" key="3">
    <source>
        <dbReference type="ARBA" id="ARBA00023180"/>
    </source>
</evidence>
<name>A0A8J2KC08_9HEXA</name>
<dbReference type="Proteomes" id="UP000708208">
    <property type="component" value="Unassembled WGS sequence"/>
</dbReference>
<evidence type="ECO:0000256" key="4">
    <source>
        <dbReference type="SAM" id="SignalP"/>
    </source>
</evidence>
<evidence type="ECO:0000313" key="7">
    <source>
        <dbReference type="Proteomes" id="UP000708208"/>
    </source>
</evidence>
<dbReference type="PANTHER" id="PTHR23199">
    <property type="entry name" value="NEUROTROPHIN 1-RELATED"/>
    <property type="match status" value="1"/>
</dbReference>
<dbReference type="GO" id="GO:0021556">
    <property type="term" value="P:central nervous system formation"/>
    <property type="evidence" value="ECO:0007669"/>
    <property type="project" value="TreeGrafter"/>
</dbReference>
<proteinExistence type="predicted"/>
<feature type="signal peptide" evidence="4">
    <location>
        <begin position="1"/>
        <end position="17"/>
    </location>
</feature>
<reference evidence="6" key="1">
    <citation type="submission" date="2021-06" db="EMBL/GenBank/DDBJ databases">
        <authorList>
            <person name="Hodson N. C."/>
            <person name="Mongue J. A."/>
            <person name="Jaron S. K."/>
        </authorList>
    </citation>
    <scope>NUCLEOTIDE SEQUENCE</scope>
</reference>
<dbReference type="OrthoDB" id="7933576at2759"/>
<evidence type="ECO:0000313" key="6">
    <source>
        <dbReference type="EMBL" id="CAG7733423.1"/>
    </source>
</evidence>
<dbReference type="InterPro" id="IPR032104">
    <property type="entry name" value="Spaetzle"/>
</dbReference>
<keyword evidence="7" id="KW-1185">Reference proteome</keyword>
<gene>
    <name evidence="6" type="ORF">AFUS01_LOCUS21867</name>
</gene>
<sequence>MMSVLLFMSVVPYIVQSGYQGKSNTCCPQNHNFYYYPVPASPPTPAPYTPPPTPKQYPFLPAPPGKTPSCAKNGKTFCAKIDTYPTQLIRYLLYKWGRTYGPFIVSESDQPFIPPKEPEPEPAYGYDYPPGTPYEAPEAAVAIPPIVSSYWWNHHNNNQPAYPYLNQHRLRVKRQSSTVDNEQLCPVRTQYFTPQAAMNKDGTWMYVVNMPNETRYVQQVKTESCINEGSSCNNICSLPPGYKSSCRQLMVQKRLVALAGSGDRLMSDVFWFPSCCVCQIIPA</sequence>
<dbReference type="GO" id="GO:0008083">
    <property type="term" value="F:growth factor activity"/>
    <property type="evidence" value="ECO:0007669"/>
    <property type="project" value="TreeGrafter"/>
</dbReference>
<dbReference type="GO" id="GO:0005576">
    <property type="term" value="C:extracellular region"/>
    <property type="evidence" value="ECO:0007669"/>
    <property type="project" value="TreeGrafter"/>
</dbReference>
<accession>A0A8J2KC08</accession>
<dbReference type="AlphaFoldDB" id="A0A8J2KC08"/>
<dbReference type="EMBL" id="CAJVCH010248861">
    <property type="protein sequence ID" value="CAG7733423.1"/>
    <property type="molecule type" value="Genomic_DNA"/>
</dbReference>
<organism evidence="6 7">
    <name type="scientific">Allacma fusca</name>
    <dbReference type="NCBI Taxonomy" id="39272"/>
    <lineage>
        <taxon>Eukaryota</taxon>
        <taxon>Metazoa</taxon>
        <taxon>Ecdysozoa</taxon>
        <taxon>Arthropoda</taxon>
        <taxon>Hexapoda</taxon>
        <taxon>Collembola</taxon>
        <taxon>Symphypleona</taxon>
        <taxon>Sminthuridae</taxon>
        <taxon>Allacma</taxon>
    </lineage>
</organism>